<name>A0A8J6NCE5_9BACT</name>
<accession>A0A8J6NCE5</accession>
<dbReference type="Gene3D" id="3.10.580.10">
    <property type="entry name" value="CBS-domain"/>
    <property type="match status" value="1"/>
</dbReference>
<dbReference type="Proteomes" id="UP000599024">
    <property type="component" value="Unassembled WGS sequence"/>
</dbReference>
<keyword evidence="1" id="KW-0129">CBS domain</keyword>
<dbReference type="InterPro" id="IPR000644">
    <property type="entry name" value="CBS_dom"/>
</dbReference>
<organism evidence="3 4">
    <name type="scientific">Candidatus Desulfatifera sulfidica</name>
    <dbReference type="NCBI Taxonomy" id="2841691"/>
    <lineage>
        <taxon>Bacteria</taxon>
        <taxon>Pseudomonadati</taxon>
        <taxon>Thermodesulfobacteriota</taxon>
        <taxon>Desulfobulbia</taxon>
        <taxon>Desulfobulbales</taxon>
        <taxon>Desulfobulbaceae</taxon>
        <taxon>Candidatus Desulfatifera</taxon>
    </lineage>
</organism>
<evidence type="ECO:0000313" key="4">
    <source>
        <dbReference type="Proteomes" id="UP000599024"/>
    </source>
</evidence>
<dbReference type="PROSITE" id="PS51371">
    <property type="entry name" value="CBS"/>
    <property type="match status" value="2"/>
</dbReference>
<sequence length="175" mass="19376">MTAEKLLLKDYMIPLDDFPHIHEEKSLKDAIEAVGAFTAGERGLLRYTSLLVVNDGFQLTGQLSLRDIVKGIASDITEIVEMKNFQGANMDFPNLAFLLEDKFFKQCGLQYNKQVKTCMSKVGSTISLDTPVLKVMMIMLAHEECVLPVVDNGAVVGVIRFAEIFTAINGQCVLD</sequence>
<proteinExistence type="predicted"/>
<evidence type="ECO:0000256" key="1">
    <source>
        <dbReference type="PROSITE-ProRule" id="PRU00703"/>
    </source>
</evidence>
<dbReference type="AlphaFoldDB" id="A0A8J6NCE5"/>
<feature type="domain" description="CBS" evidence="2">
    <location>
        <begin position="119"/>
        <end position="175"/>
    </location>
</feature>
<dbReference type="Pfam" id="PF00571">
    <property type="entry name" value="CBS"/>
    <property type="match status" value="2"/>
</dbReference>
<feature type="domain" description="CBS" evidence="2">
    <location>
        <begin position="12"/>
        <end position="78"/>
    </location>
</feature>
<evidence type="ECO:0000259" key="2">
    <source>
        <dbReference type="PROSITE" id="PS51371"/>
    </source>
</evidence>
<dbReference type="CDD" id="cd02205">
    <property type="entry name" value="CBS_pair_SF"/>
    <property type="match status" value="1"/>
</dbReference>
<dbReference type="InterPro" id="IPR046342">
    <property type="entry name" value="CBS_dom_sf"/>
</dbReference>
<dbReference type="SUPFAM" id="SSF54631">
    <property type="entry name" value="CBS-domain pair"/>
    <property type="match status" value="1"/>
</dbReference>
<evidence type="ECO:0000313" key="3">
    <source>
        <dbReference type="EMBL" id="MBC8209366.1"/>
    </source>
</evidence>
<comment type="caution">
    <text evidence="3">The sequence shown here is derived from an EMBL/GenBank/DDBJ whole genome shotgun (WGS) entry which is preliminary data.</text>
</comment>
<gene>
    <name evidence="3" type="ORF">H8E79_09410</name>
</gene>
<reference evidence="3 4" key="1">
    <citation type="submission" date="2020-08" db="EMBL/GenBank/DDBJ databases">
        <title>Bridging the membrane lipid divide: bacteria of the FCB group superphylum have the potential to synthesize archaeal ether lipids.</title>
        <authorList>
            <person name="Villanueva L."/>
            <person name="Von Meijenfeldt F.A.B."/>
            <person name="Westbye A.B."/>
            <person name="Yadav S."/>
            <person name="Hopmans E.C."/>
            <person name="Dutilh B.E."/>
            <person name="Sinninghe Damste J.S."/>
        </authorList>
    </citation>
    <scope>NUCLEOTIDE SEQUENCE [LARGE SCALE GENOMIC DNA]</scope>
    <source>
        <strain evidence="3">NIOZ-UU81</strain>
    </source>
</reference>
<protein>
    <submittedName>
        <fullName evidence="3">CBS domain-containing protein</fullName>
    </submittedName>
</protein>
<dbReference type="EMBL" id="JACNLK010000094">
    <property type="protein sequence ID" value="MBC8209366.1"/>
    <property type="molecule type" value="Genomic_DNA"/>
</dbReference>